<evidence type="ECO:0000256" key="10">
    <source>
        <dbReference type="ARBA" id="ARBA00023004"/>
    </source>
</evidence>
<keyword evidence="6" id="KW-0227">DNA damage</keyword>
<keyword evidence="4" id="KW-0479">Metal-binding</keyword>
<evidence type="ECO:0000313" key="22">
    <source>
        <dbReference type="Proteomes" id="UP000011087"/>
    </source>
</evidence>
<dbReference type="NCBIfam" id="TIGR00604">
    <property type="entry name" value="rad3"/>
    <property type="match status" value="1"/>
</dbReference>
<dbReference type="Proteomes" id="UP000011087">
    <property type="component" value="Unassembled WGS sequence"/>
</dbReference>
<evidence type="ECO:0000256" key="1">
    <source>
        <dbReference type="ARBA" id="ARBA00004123"/>
    </source>
</evidence>
<evidence type="ECO:0000256" key="14">
    <source>
        <dbReference type="ARBA" id="ARBA00023235"/>
    </source>
</evidence>
<protein>
    <recommendedName>
        <fullName evidence="17">Regulator of telomere elongation helicase 1 homolog</fullName>
    </recommendedName>
</protein>
<dbReference type="GO" id="GO:0003677">
    <property type="term" value="F:DNA binding"/>
    <property type="evidence" value="ECO:0007669"/>
    <property type="project" value="UniProtKB-KW"/>
</dbReference>
<dbReference type="EMBL" id="JH992971">
    <property type="protein sequence ID" value="EKX52847.1"/>
    <property type="molecule type" value="Genomic_DNA"/>
</dbReference>
<evidence type="ECO:0000256" key="6">
    <source>
        <dbReference type="ARBA" id="ARBA00022763"/>
    </source>
</evidence>
<dbReference type="GO" id="GO:0051539">
    <property type="term" value="F:4 iron, 4 sulfur cluster binding"/>
    <property type="evidence" value="ECO:0007669"/>
    <property type="project" value="UniProtKB-KW"/>
</dbReference>
<dbReference type="FunFam" id="3.40.50.300:FF:000431">
    <property type="entry name" value="Regulator of telomere elongation helicase 1"/>
    <property type="match status" value="1"/>
</dbReference>
<dbReference type="PROSITE" id="PS51193">
    <property type="entry name" value="HELICASE_ATP_BIND_2"/>
    <property type="match status" value="1"/>
</dbReference>
<dbReference type="GO" id="GO:0045910">
    <property type="term" value="P:negative regulation of DNA recombination"/>
    <property type="evidence" value="ECO:0007669"/>
    <property type="project" value="TreeGrafter"/>
</dbReference>
<dbReference type="GO" id="GO:0010569">
    <property type="term" value="P:regulation of double-strand break repair via homologous recombination"/>
    <property type="evidence" value="ECO:0007669"/>
    <property type="project" value="TreeGrafter"/>
</dbReference>
<keyword evidence="3" id="KW-0004">4Fe-4S</keyword>
<evidence type="ECO:0000256" key="16">
    <source>
        <dbReference type="ARBA" id="ARBA00049360"/>
    </source>
</evidence>
<dbReference type="GO" id="GO:0005524">
    <property type="term" value="F:ATP binding"/>
    <property type="evidence" value="ECO:0007669"/>
    <property type="project" value="UniProtKB-KW"/>
</dbReference>
<name>L1JWX4_GUITC</name>
<evidence type="ECO:0000256" key="15">
    <source>
        <dbReference type="ARBA" id="ARBA00023242"/>
    </source>
</evidence>
<dbReference type="InterPro" id="IPR045028">
    <property type="entry name" value="DinG/Rad3-like"/>
</dbReference>
<dbReference type="Pfam" id="PF23109">
    <property type="entry name" value="ARCH_RTEL1"/>
    <property type="match status" value="1"/>
</dbReference>
<evidence type="ECO:0000256" key="3">
    <source>
        <dbReference type="ARBA" id="ARBA00022485"/>
    </source>
</evidence>
<keyword evidence="10" id="KW-0408">Iron</keyword>
<feature type="non-terminal residue" evidence="20">
    <location>
        <position position="1"/>
    </location>
</feature>
<dbReference type="RefSeq" id="XP_005839827.1">
    <property type="nucleotide sequence ID" value="XM_005839770.1"/>
</dbReference>
<keyword evidence="14" id="KW-0413">Isomerase</keyword>
<keyword evidence="8" id="KW-0347">Helicase</keyword>
<evidence type="ECO:0000256" key="12">
    <source>
        <dbReference type="ARBA" id="ARBA00023125"/>
    </source>
</evidence>
<dbReference type="PaxDb" id="55529-EKX52847"/>
<dbReference type="SMART" id="SM00491">
    <property type="entry name" value="HELICc2"/>
    <property type="match status" value="1"/>
</dbReference>
<dbReference type="eggNOG" id="KOG1132">
    <property type="taxonomic scope" value="Eukaryota"/>
</dbReference>
<gene>
    <name evidence="20" type="ORF">GUITHDRAFT_39398</name>
</gene>
<evidence type="ECO:0000256" key="2">
    <source>
        <dbReference type="ARBA" id="ARBA00004229"/>
    </source>
</evidence>
<keyword evidence="9" id="KW-0067">ATP-binding</keyword>
<dbReference type="InterPro" id="IPR006555">
    <property type="entry name" value="ATP-dep_Helicase_C"/>
</dbReference>
<reference evidence="20 22" key="1">
    <citation type="journal article" date="2012" name="Nature">
        <title>Algal genomes reveal evolutionary mosaicism and the fate of nucleomorphs.</title>
        <authorList>
            <consortium name="DOE Joint Genome Institute"/>
            <person name="Curtis B.A."/>
            <person name="Tanifuji G."/>
            <person name="Burki F."/>
            <person name="Gruber A."/>
            <person name="Irimia M."/>
            <person name="Maruyama S."/>
            <person name="Arias M.C."/>
            <person name="Ball S.G."/>
            <person name="Gile G.H."/>
            <person name="Hirakawa Y."/>
            <person name="Hopkins J.F."/>
            <person name="Kuo A."/>
            <person name="Rensing S.A."/>
            <person name="Schmutz J."/>
            <person name="Symeonidi A."/>
            <person name="Elias M."/>
            <person name="Eveleigh R.J."/>
            <person name="Herman E.K."/>
            <person name="Klute M.J."/>
            <person name="Nakayama T."/>
            <person name="Obornik M."/>
            <person name="Reyes-Prieto A."/>
            <person name="Armbrust E.V."/>
            <person name="Aves S.J."/>
            <person name="Beiko R.G."/>
            <person name="Coutinho P."/>
            <person name="Dacks J.B."/>
            <person name="Durnford D.G."/>
            <person name="Fast N.M."/>
            <person name="Green B.R."/>
            <person name="Grisdale C.J."/>
            <person name="Hempel F."/>
            <person name="Henrissat B."/>
            <person name="Hoppner M.P."/>
            <person name="Ishida K."/>
            <person name="Kim E."/>
            <person name="Koreny L."/>
            <person name="Kroth P.G."/>
            <person name="Liu Y."/>
            <person name="Malik S.B."/>
            <person name="Maier U.G."/>
            <person name="McRose D."/>
            <person name="Mock T."/>
            <person name="Neilson J.A."/>
            <person name="Onodera N.T."/>
            <person name="Poole A.M."/>
            <person name="Pritham E.J."/>
            <person name="Richards T.A."/>
            <person name="Rocap G."/>
            <person name="Roy S.W."/>
            <person name="Sarai C."/>
            <person name="Schaack S."/>
            <person name="Shirato S."/>
            <person name="Slamovits C.H."/>
            <person name="Spencer D.F."/>
            <person name="Suzuki S."/>
            <person name="Worden A.Z."/>
            <person name="Zauner S."/>
            <person name="Barry K."/>
            <person name="Bell C."/>
            <person name="Bharti A.K."/>
            <person name="Crow J.A."/>
            <person name="Grimwood J."/>
            <person name="Kramer R."/>
            <person name="Lindquist E."/>
            <person name="Lucas S."/>
            <person name="Salamov A."/>
            <person name="McFadden G.I."/>
            <person name="Lane C.E."/>
            <person name="Keeling P.J."/>
            <person name="Gray M.W."/>
            <person name="Grigoriev I.V."/>
            <person name="Archibald J.M."/>
        </authorList>
    </citation>
    <scope>NUCLEOTIDE SEQUENCE</scope>
    <source>
        <strain evidence="20 22">CCMP2712</strain>
    </source>
</reference>
<dbReference type="InterPro" id="IPR027417">
    <property type="entry name" value="P-loop_NTPase"/>
</dbReference>
<dbReference type="GO" id="GO:0005634">
    <property type="term" value="C:nucleus"/>
    <property type="evidence" value="ECO:0007669"/>
    <property type="project" value="UniProtKB-SubCell"/>
</dbReference>
<dbReference type="GO" id="GO:0003678">
    <property type="term" value="F:DNA helicase activity"/>
    <property type="evidence" value="ECO:0007669"/>
    <property type="project" value="InterPro"/>
</dbReference>
<dbReference type="KEGG" id="gtt:GUITHDRAFT_39398"/>
<dbReference type="GO" id="GO:0090657">
    <property type="term" value="P:telomeric loop disassembly"/>
    <property type="evidence" value="ECO:0007669"/>
    <property type="project" value="TreeGrafter"/>
</dbReference>
<dbReference type="PANTHER" id="PTHR11472">
    <property type="entry name" value="DNA REPAIR DEAD HELICASE RAD3/XP-D SUBFAMILY MEMBER"/>
    <property type="match status" value="1"/>
</dbReference>
<dbReference type="InterPro" id="IPR013020">
    <property type="entry name" value="Rad3/Chl1-like"/>
</dbReference>
<dbReference type="InterPro" id="IPR006554">
    <property type="entry name" value="Helicase-like_DEXD_c2"/>
</dbReference>
<dbReference type="OMA" id="NCATIVA"/>
<keyword evidence="22" id="KW-1185">Reference proteome</keyword>
<feature type="domain" description="Helicase ATP-binding" evidence="19">
    <location>
        <begin position="2"/>
        <end position="280"/>
    </location>
</feature>
<dbReference type="InterPro" id="IPR014013">
    <property type="entry name" value="Helic_SF1/SF2_ATP-bd_DinG/Rad3"/>
</dbReference>
<dbReference type="Pfam" id="PF13307">
    <property type="entry name" value="Helicase_C_2"/>
    <property type="match status" value="1"/>
</dbReference>
<evidence type="ECO:0000256" key="13">
    <source>
        <dbReference type="ARBA" id="ARBA00023204"/>
    </source>
</evidence>
<keyword evidence="15" id="KW-0539">Nucleus</keyword>
<evidence type="ECO:0000256" key="5">
    <source>
        <dbReference type="ARBA" id="ARBA00022741"/>
    </source>
</evidence>
<reference evidence="22" key="2">
    <citation type="submission" date="2012-11" db="EMBL/GenBank/DDBJ databases">
        <authorList>
            <person name="Kuo A."/>
            <person name="Curtis B.A."/>
            <person name="Tanifuji G."/>
            <person name="Burki F."/>
            <person name="Gruber A."/>
            <person name="Irimia M."/>
            <person name="Maruyama S."/>
            <person name="Arias M.C."/>
            <person name="Ball S.G."/>
            <person name="Gile G.H."/>
            <person name="Hirakawa Y."/>
            <person name="Hopkins J.F."/>
            <person name="Rensing S.A."/>
            <person name="Schmutz J."/>
            <person name="Symeonidi A."/>
            <person name="Elias M."/>
            <person name="Eveleigh R.J."/>
            <person name="Herman E.K."/>
            <person name="Klute M.J."/>
            <person name="Nakayama T."/>
            <person name="Obornik M."/>
            <person name="Reyes-Prieto A."/>
            <person name="Armbrust E.V."/>
            <person name="Aves S.J."/>
            <person name="Beiko R.G."/>
            <person name="Coutinho P."/>
            <person name="Dacks J.B."/>
            <person name="Durnford D.G."/>
            <person name="Fast N.M."/>
            <person name="Green B.R."/>
            <person name="Grisdale C."/>
            <person name="Hempe F."/>
            <person name="Henrissat B."/>
            <person name="Hoppner M.P."/>
            <person name="Ishida K.-I."/>
            <person name="Kim E."/>
            <person name="Koreny L."/>
            <person name="Kroth P.G."/>
            <person name="Liu Y."/>
            <person name="Malik S.-B."/>
            <person name="Maier U.G."/>
            <person name="McRose D."/>
            <person name="Mock T."/>
            <person name="Neilson J.A."/>
            <person name="Onodera N.T."/>
            <person name="Poole A.M."/>
            <person name="Pritham E.J."/>
            <person name="Richards T.A."/>
            <person name="Rocap G."/>
            <person name="Roy S.W."/>
            <person name="Sarai C."/>
            <person name="Schaack S."/>
            <person name="Shirato S."/>
            <person name="Slamovits C.H."/>
            <person name="Spencer D.F."/>
            <person name="Suzuki S."/>
            <person name="Worden A.Z."/>
            <person name="Zauner S."/>
            <person name="Barry K."/>
            <person name="Bell C."/>
            <person name="Bharti A.K."/>
            <person name="Crow J.A."/>
            <person name="Grimwood J."/>
            <person name="Kramer R."/>
            <person name="Lindquist E."/>
            <person name="Lucas S."/>
            <person name="Salamov A."/>
            <person name="McFadden G.I."/>
            <person name="Lane C.E."/>
            <person name="Keeling P.J."/>
            <person name="Gray M.W."/>
            <person name="Grigoriev I.V."/>
            <person name="Archibald J.M."/>
        </authorList>
    </citation>
    <scope>NUCLEOTIDE SEQUENCE</scope>
    <source>
        <strain evidence="22">CCMP2712</strain>
    </source>
</reference>
<sequence>VRGVRVEFPFRPYGSQVRLLEALIDALSAPGRHALLESPTGTGKTLCLLCGVLGWKNSSKVSSQSSLPPELASLPPSMHPLPSSPGSSRLVYMSRTHGQLTQVVRELRASSYKPRMAVLGSRQQLCIHPEVSKLRGSAQNAACSKLVGAQACGYYRNVMDHKHERKEVVEELMDIEDLCKHGTTHKVCPYYLSRDLSSDAEVVFMPYNYLTDPASRKSLLHLWKDSIVVIDEAHNMETICSDAASFDICSSDIAICVSEIDRCIAMRENPMEMSFADPPSVSELEILKHILLAFEKQLDTIELLGSPPSATRRGEFIFEVFNSAGVNMTNAPELCLMLGRAVSMLLEVQGSAMTTNPALKSFADAVEIVFKPSDLQNVSRLYRVFVSDEPENKKVSKAERNSLASFFPAARARRGRSLGYWCFSAGVTMRDILQQGVRNIVLASGTLSPMSSWSIEMEMKFEVVLENEHVISDEQIFAAVLRRGPRGTVLNSSYRNKDNKEMIHDLGNVIVNTCRIVPDGLLVFFPSYSALTNTIQEWQNVGIWDRIARHKHVFVEPRESANFKATVTAYTEQVDKQGSVGAILMAVCRGKMSEGIDFADRHGRAVIITGLPFPALLDPRVVLKRSYMDEVAGRQPKDSSTTVNGEKWYMQQAARAVNQAIGRVIRHKEDFGAILLCDERFAGWTRQPLLSRWVQGRIEVKDEFGPVTQQLANFFQKHK</sequence>
<dbReference type="SMART" id="SM00488">
    <property type="entry name" value="DEXDc2"/>
    <property type="match status" value="1"/>
</dbReference>
<dbReference type="EnsemblProtists" id="EKX52847">
    <property type="protein sequence ID" value="EKX52847"/>
    <property type="gene ID" value="GUITHDRAFT_39398"/>
</dbReference>
<keyword evidence="12" id="KW-0238">DNA-binding</keyword>
<dbReference type="Pfam" id="PF06733">
    <property type="entry name" value="DEAD_2"/>
    <property type="match status" value="1"/>
</dbReference>
<dbReference type="GO" id="GO:0016818">
    <property type="term" value="F:hydrolase activity, acting on acid anhydrides, in phosphorus-containing anhydrides"/>
    <property type="evidence" value="ECO:0007669"/>
    <property type="project" value="InterPro"/>
</dbReference>
<feature type="non-terminal residue" evidence="20">
    <location>
        <position position="719"/>
    </location>
</feature>
<evidence type="ECO:0000259" key="19">
    <source>
        <dbReference type="PROSITE" id="PS51193"/>
    </source>
</evidence>
<keyword evidence="11" id="KW-0411">Iron-sulfur</keyword>
<dbReference type="OrthoDB" id="19182at2759"/>
<dbReference type="InterPro" id="IPR057498">
    <property type="entry name" value="Rtel1_ARCH"/>
</dbReference>
<feature type="compositionally biased region" description="Low complexity" evidence="18">
    <location>
        <begin position="65"/>
        <end position="76"/>
    </location>
</feature>
<reference evidence="21" key="3">
    <citation type="submission" date="2015-06" db="UniProtKB">
        <authorList>
            <consortium name="EnsemblProtists"/>
        </authorList>
    </citation>
    <scope>IDENTIFICATION</scope>
</reference>
<keyword evidence="5" id="KW-0547">Nucleotide-binding</keyword>
<evidence type="ECO:0000256" key="8">
    <source>
        <dbReference type="ARBA" id="ARBA00022806"/>
    </source>
</evidence>
<dbReference type="GO" id="GO:0070182">
    <property type="term" value="F:DNA polymerase binding"/>
    <property type="evidence" value="ECO:0007669"/>
    <property type="project" value="TreeGrafter"/>
</dbReference>
<dbReference type="GO" id="GO:0006281">
    <property type="term" value="P:DNA repair"/>
    <property type="evidence" value="ECO:0007669"/>
    <property type="project" value="UniProtKB-KW"/>
</dbReference>
<dbReference type="Gene3D" id="3.40.50.300">
    <property type="entry name" value="P-loop containing nucleotide triphosphate hydrolases"/>
    <property type="match status" value="2"/>
</dbReference>
<dbReference type="STRING" id="905079.L1JWX4"/>
<dbReference type="GeneID" id="17309616"/>
<evidence type="ECO:0000256" key="7">
    <source>
        <dbReference type="ARBA" id="ARBA00022801"/>
    </source>
</evidence>
<evidence type="ECO:0000313" key="20">
    <source>
        <dbReference type="EMBL" id="EKX52847.1"/>
    </source>
</evidence>
<dbReference type="AlphaFoldDB" id="L1JWX4"/>
<dbReference type="GO" id="GO:1904430">
    <property type="term" value="P:negative regulation of t-circle formation"/>
    <property type="evidence" value="ECO:0007669"/>
    <property type="project" value="TreeGrafter"/>
</dbReference>
<proteinExistence type="predicted"/>
<dbReference type="CDD" id="cd18788">
    <property type="entry name" value="SF2_C_XPD"/>
    <property type="match status" value="1"/>
</dbReference>
<dbReference type="GO" id="GO:0046872">
    <property type="term" value="F:metal ion binding"/>
    <property type="evidence" value="ECO:0007669"/>
    <property type="project" value="UniProtKB-KW"/>
</dbReference>
<comment type="subcellular location">
    <subcellularLocation>
        <location evidence="1">Nucleus</location>
    </subcellularLocation>
    <subcellularLocation>
        <location evidence="2">Plastid</location>
        <location evidence="2">Chloroplast</location>
    </subcellularLocation>
</comment>
<organism evidence="20">
    <name type="scientific">Guillardia theta (strain CCMP2712)</name>
    <name type="common">Cryptophyte</name>
    <dbReference type="NCBI Taxonomy" id="905079"/>
    <lineage>
        <taxon>Eukaryota</taxon>
        <taxon>Cryptophyceae</taxon>
        <taxon>Pyrenomonadales</taxon>
        <taxon>Geminigeraceae</taxon>
        <taxon>Guillardia</taxon>
    </lineage>
</organism>
<feature type="region of interest" description="Disordered" evidence="18">
    <location>
        <begin position="65"/>
        <end position="86"/>
    </location>
</feature>
<keyword evidence="13" id="KW-0234">DNA repair</keyword>
<accession>L1JWX4</accession>
<dbReference type="PANTHER" id="PTHR11472:SF34">
    <property type="entry name" value="REGULATOR OF TELOMERE ELONGATION HELICASE 1"/>
    <property type="match status" value="1"/>
</dbReference>
<evidence type="ECO:0000256" key="17">
    <source>
        <dbReference type="ARBA" id="ARBA00073810"/>
    </source>
</evidence>
<evidence type="ECO:0000256" key="18">
    <source>
        <dbReference type="SAM" id="MobiDB-lite"/>
    </source>
</evidence>
<dbReference type="SUPFAM" id="SSF52540">
    <property type="entry name" value="P-loop containing nucleoside triphosphate hydrolases"/>
    <property type="match status" value="1"/>
</dbReference>
<evidence type="ECO:0000256" key="4">
    <source>
        <dbReference type="ARBA" id="ARBA00022723"/>
    </source>
</evidence>
<dbReference type="InterPro" id="IPR010614">
    <property type="entry name" value="RAD3-like_helicase_DEAD"/>
</dbReference>
<dbReference type="GO" id="GO:0009507">
    <property type="term" value="C:chloroplast"/>
    <property type="evidence" value="ECO:0007669"/>
    <property type="project" value="UniProtKB-SubCell"/>
</dbReference>
<dbReference type="HOGENOM" id="CLU_006515_4_1_1"/>
<evidence type="ECO:0000256" key="11">
    <source>
        <dbReference type="ARBA" id="ARBA00023014"/>
    </source>
</evidence>
<evidence type="ECO:0000256" key="9">
    <source>
        <dbReference type="ARBA" id="ARBA00022840"/>
    </source>
</evidence>
<comment type="catalytic activity">
    <reaction evidence="16">
        <text>ATP + H2O = ADP + phosphate + H(+)</text>
        <dbReference type="Rhea" id="RHEA:13065"/>
        <dbReference type="ChEBI" id="CHEBI:15377"/>
        <dbReference type="ChEBI" id="CHEBI:15378"/>
        <dbReference type="ChEBI" id="CHEBI:30616"/>
        <dbReference type="ChEBI" id="CHEBI:43474"/>
        <dbReference type="ChEBI" id="CHEBI:456216"/>
    </reaction>
</comment>
<evidence type="ECO:0000313" key="21">
    <source>
        <dbReference type="EnsemblProtists" id="EKX52847"/>
    </source>
</evidence>
<keyword evidence="7" id="KW-0378">Hydrolase</keyword>